<reference evidence="1" key="1">
    <citation type="journal article" date="2018" name="Genome Biol.">
        <title>SKESA: strategic k-mer extension for scrupulous assemblies.</title>
        <authorList>
            <person name="Souvorov A."/>
            <person name="Agarwala R."/>
            <person name="Lipman D.J."/>
        </authorList>
    </citation>
    <scope>NUCLEOTIDE SEQUENCE</scope>
    <source>
        <strain evidence="1">1363-65</strain>
    </source>
</reference>
<protein>
    <recommendedName>
        <fullName evidence="2">BigA</fullName>
    </recommendedName>
</protein>
<proteinExistence type="predicted"/>
<name>A0A737BNW8_SALER</name>
<reference evidence="1" key="2">
    <citation type="submission" date="2018-07" db="EMBL/GenBank/DDBJ databases">
        <authorList>
            <consortium name="NCBI Pathogen Detection Project"/>
        </authorList>
    </citation>
    <scope>NUCLEOTIDE SEQUENCE</scope>
    <source>
        <strain evidence="1">1363-65</strain>
    </source>
</reference>
<comment type="caution">
    <text evidence="1">The sequence shown here is derived from an EMBL/GenBank/DDBJ whole genome shotgun (WGS) entry which is preliminary data.</text>
</comment>
<evidence type="ECO:0000313" key="1">
    <source>
        <dbReference type="EMBL" id="HAE8100966.1"/>
    </source>
</evidence>
<sequence>MDTQGQKGSGANGLVTIGVKYSSNDTALHLDAYQWKEEGISDNSFMLNVKKTFR</sequence>
<accession>A0A737BNW8</accession>
<gene>
    <name evidence="1" type="ORF">GNC09_000895</name>
</gene>
<dbReference type="AlphaFoldDB" id="A0A737BNW8"/>
<evidence type="ECO:0008006" key="2">
    <source>
        <dbReference type="Google" id="ProtNLM"/>
    </source>
</evidence>
<dbReference type="EMBL" id="DAATDB010000004">
    <property type="protein sequence ID" value="HAE8100966.1"/>
    <property type="molecule type" value="Genomic_DNA"/>
</dbReference>
<organism evidence="1">
    <name type="scientific">Salmonella enterica subsp. indica serovar 45:a:e,n,x</name>
    <dbReference type="NCBI Taxonomy" id="1307500"/>
    <lineage>
        <taxon>Bacteria</taxon>
        <taxon>Pseudomonadati</taxon>
        <taxon>Pseudomonadota</taxon>
        <taxon>Gammaproteobacteria</taxon>
        <taxon>Enterobacterales</taxon>
        <taxon>Enterobacteriaceae</taxon>
        <taxon>Salmonella</taxon>
    </lineage>
</organism>